<dbReference type="SUPFAM" id="SSF57756">
    <property type="entry name" value="Retrovirus zinc finger-like domains"/>
    <property type="match status" value="1"/>
</dbReference>
<feature type="chain" id="PRO_5032569432" description="CCHC-type domain-containing protein" evidence="3">
    <location>
        <begin position="20"/>
        <end position="218"/>
    </location>
</feature>
<protein>
    <recommendedName>
        <fullName evidence="4">CCHC-type domain-containing protein</fullName>
    </recommendedName>
</protein>
<dbReference type="InterPro" id="IPR036875">
    <property type="entry name" value="Znf_CCHC_sf"/>
</dbReference>
<dbReference type="Pfam" id="PF00098">
    <property type="entry name" value="zf-CCHC"/>
    <property type="match status" value="1"/>
</dbReference>
<feature type="domain" description="CCHC-type" evidence="4">
    <location>
        <begin position="88"/>
        <end position="104"/>
    </location>
</feature>
<proteinExistence type="predicted"/>
<dbReference type="SMART" id="SM00343">
    <property type="entry name" value="ZnF_C2HC"/>
    <property type="match status" value="1"/>
</dbReference>
<gene>
    <name evidence="5" type="ORF">RHSIM_Rhsim11G0058600</name>
</gene>
<dbReference type="AlphaFoldDB" id="A0A834LAQ3"/>
<dbReference type="PROSITE" id="PS50158">
    <property type="entry name" value="ZF_CCHC"/>
    <property type="match status" value="1"/>
</dbReference>
<evidence type="ECO:0000313" key="5">
    <source>
        <dbReference type="EMBL" id="KAF7126535.1"/>
    </source>
</evidence>
<feature type="compositionally biased region" description="Basic and acidic residues" evidence="2">
    <location>
        <begin position="56"/>
        <end position="67"/>
    </location>
</feature>
<keyword evidence="1" id="KW-0863">Zinc-finger</keyword>
<dbReference type="InterPro" id="IPR001878">
    <property type="entry name" value="Znf_CCHC"/>
</dbReference>
<reference evidence="5" key="1">
    <citation type="submission" date="2019-11" db="EMBL/GenBank/DDBJ databases">
        <authorList>
            <person name="Liu Y."/>
            <person name="Hou J."/>
            <person name="Li T.-Q."/>
            <person name="Guan C.-H."/>
            <person name="Wu X."/>
            <person name="Wu H.-Z."/>
            <person name="Ling F."/>
            <person name="Zhang R."/>
            <person name="Shi X.-G."/>
            <person name="Ren J.-P."/>
            <person name="Chen E.-F."/>
            <person name="Sun J.-M."/>
        </authorList>
    </citation>
    <scope>NUCLEOTIDE SEQUENCE</scope>
    <source>
        <strain evidence="5">Adult_tree_wgs_1</strain>
        <tissue evidence="5">Leaves</tissue>
    </source>
</reference>
<name>A0A834LAQ3_RHOSS</name>
<feature type="region of interest" description="Disordered" evidence="2">
    <location>
        <begin position="50"/>
        <end position="80"/>
    </location>
</feature>
<dbReference type="Proteomes" id="UP000626092">
    <property type="component" value="Unassembled WGS sequence"/>
</dbReference>
<keyword evidence="1" id="KW-0862">Zinc</keyword>
<evidence type="ECO:0000259" key="4">
    <source>
        <dbReference type="PROSITE" id="PS50158"/>
    </source>
</evidence>
<sequence length="218" mass="23968">MLLCSLLISLETLVTILLCGKENLELEEVTAALLAYNQRKQQTESLQGEGLVVKGYGDRGRKNERGKSVSGRGRSQSKNRSEGTFEFKCYRCHEPGHMKKDCPQKGKGTDRKKKGKARERKDGSTSANVVEQESDDEEVNSKQQGIQIELESFDIGDTQPDEQLDQQEQQQILAAGRTKRIIKPPMRPAEDGSEGGDVEGIGVLIGGLLGVDDVNGCF</sequence>
<dbReference type="OrthoDB" id="10050052at2759"/>
<dbReference type="EMBL" id="WJXA01000011">
    <property type="protein sequence ID" value="KAF7126535.1"/>
    <property type="molecule type" value="Genomic_DNA"/>
</dbReference>
<dbReference type="GO" id="GO:0008270">
    <property type="term" value="F:zinc ion binding"/>
    <property type="evidence" value="ECO:0007669"/>
    <property type="project" value="UniProtKB-KW"/>
</dbReference>
<dbReference type="GO" id="GO:0003676">
    <property type="term" value="F:nucleic acid binding"/>
    <property type="evidence" value="ECO:0007669"/>
    <property type="project" value="InterPro"/>
</dbReference>
<keyword evidence="3" id="KW-0732">Signal</keyword>
<keyword evidence="1" id="KW-0479">Metal-binding</keyword>
<feature type="compositionally biased region" description="Basic and acidic residues" evidence="2">
    <location>
        <begin position="98"/>
        <end position="109"/>
    </location>
</feature>
<organism evidence="5 6">
    <name type="scientific">Rhododendron simsii</name>
    <name type="common">Sims's rhododendron</name>
    <dbReference type="NCBI Taxonomy" id="118357"/>
    <lineage>
        <taxon>Eukaryota</taxon>
        <taxon>Viridiplantae</taxon>
        <taxon>Streptophyta</taxon>
        <taxon>Embryophyta</taxon>
        <taxon>Tracheophyta</taxon>
        <taxon>Spermatophyta</taxon>
        <taxon>Magnoliopsida</taxon>
        <taxon>eudicotyledons</taxon>
        <taxon>Gunneridae</taxon>
        <taxon>Pentapetalae</taxon>
        <taxon>asterids</taxon>
        <taxon>Ericales</taxon>
        <taxon>Ericaceae</taxon>
        <taxon>Ericoideae</taxon>
        <taxon>Rhodoreae</taxon>
        <taxon>Rhododendron</taxon>
    </lineage>
</organism>
<feature type="signal peptide" evidence="3">
    <location>
        <begin position="1"/>
        <end position="19"/>
    </location>
</feature>
<evidence type="ECO:0000313" key="6">
    <source>
        <dbReference type="Proteomes" id="UP000626092"/>
    </source>
</evidence>
<evidence type="ECO:0000256" key="3">
    <source>
        <dbReference type="SAM" id="SignalP"/>
    </source>
</evidence>
<evidence type="ECO:0000256" key="1">
    <source>
        <dbReference type="PROSITE-ProRule" id="PRU00047"/>
    </source>
</evidence>
<keyword evidence="6" id="KW-1185">Reference proteome</keyword>
<accession>A0A834LAQ3</accession>
<comment type="caution">
    <text evidence="5">The sequence shown here is derived from an EMBL/GenBank/DDBJ whole genome shotgun (WGS) entry which is preliminary data.</text>
</comment>
<dbReference type="Gene3D" id="4.10.60.10">
    <property type="entry name" value="Zinc finger, CCHC-type"/>
    <property type="match status" value="1"/>
</dbReference>
<evidence type="ECO:0000256" key="2">
    <source>
        <dbReference type="SAM" id="MobiDB-lite"/>
    </source>
</evidence>
<feature type="region of interest" description="Disordered" evidence="2">
    <location>
        <begin position="98"/>
        <end position="142"/>
    </location>
</feature>